<dbReference type="GO" id="GO:0005634">
    <property type="term" value="C:nucleus"/>
    <property type="evidence" value="ECO:0007669"/>
    <property type="project" value="TreeGrafter"/>
</dbReference>
<accession>A0A8J4LM39</accession>
<feature type="compositionally biased region" description="Polar residues" evidence="1">
    <location>
        <begin position="505"/>
        <end position="514"/>
    </location>
</feature>
<dbReference type="GO" id="GO:0032436">
    <property type="term" value="P:positive regulation of proteasomal ubiquitin-dependent protein catabolic process"/>
    <property type="evidence" value="ECO:0007669"/>
    <property type="project" value="TreeGrafter"/>
</dbReference>
<dbReference type="GO" id="GO:1990756">
    <property type="term" value="F:ubiquitin-like ligase-substrate adaptor activity"/>
    <property type="evidence" value="ECO:0007669"/>
    <property type="project" value="TreeGrafter"/>
</dbReference>
<evidence type="ECO:0000256" key="1">
    <source>
        <dbReference type="SAM" id="MobiDB-lite"/>
    </source>
</evidence>
<evidence type="ECO:0000313" key="2">
    <source>
        <dbReference type="EMBL" id="GIL75257.1"/>
    </source>
</evidence>
<dbReference type="GO" id="GO:0031461">
    <property type="term" value="C:cullin-RING ubiquitin ligase complex"/>
    <property type="evidence" value="ECO:0007669"/>
    <property type="project" value="TreeGrafter"/>
</dbReference>
<feature type="region of interest" description="Disordered" evidence="1">
    <location>
        <begin position="393"/>
        <end position="617"/>
    </location>
</feature>
<dbReference type="GO" id="GO:0016567">
    <property type="term" value="P:protein ubiquitination"/>
    <property type="evidence" value="ECO:0007669"/>
    <property type="project" value="TreeGrafter"/>
</dbReference>
<dbReference type="Proteomes" id="UP000722791">
    <property type="component" value="Unassembled WGS sequence"/>
</dbReference>
<name>A0A8J4LM39_9CHLO</name>
<feature type="compositionally biased region" description="Gly residues" evidence="1">
    <location>
        <begin position="346"/>
        <end position="358"/>
    </location>
</feature>
<dbReference type="Proteomes" id="UP000747110">
    <property type="component" value="Unassembled WGS sequence"/>
</dbReference>
<dbReference type="GO" id="GO:0031625">
    <property type="term" value="F:ubiquitin protein ligase binding"/>
    <property type="evidence" value="ECO:0007669"/>
    <property type="project" value="TreeGrafter"/>
</dbReference>
<protein>
    <submittedName>
        <fullName evidence="3">Uncharacterized protein</fullName>
    </submittedName>
</protein>
<dbReference type="EMBL" id="BNCP01000007">
    <property type="protein sequence ID" value="GIL75257.1"/>
    <property type="molecule type" value="Genomic_DNA"/>
</dbReference>
<comment type="caution">
    <text evidence="3">The sequence shown here is derived from an EMBL/GenBank/DDBJ whole genome shotgun (WGS) entry which is preliminary data.</text>
</comment>
<evidence type="ECO:0000313" key="3">
    <source>
        <dbReference type="EMBL" id="GIM03129.1"/>
    </source>
</evidence>
<organism evidence="3 4">
    <name type="scientific">Volvox reticuliferus</name>
    <dbReference type="NCBI Taxonomy" id="1737510"/>
    <lineage>
        <taxon>Eukaryota</taxon>
        <taxon>Viridiplantae</taxon>
        <taxon>Chlorophyta</taxon>
        <taxon>core chlorophytes</taxon>
        <taxon>Chlorophyceae</taxon>
        <taxon>CS clade</taxon>
        <taxon>Chlamydomonadales</taxon>
        <taxon>Volvocaceae</taxon>
        <taxon>Volvox</taxon>
    </lineage>
</organism>
<proteinExistence type="predicted"/>
<dbReference type="AlphaFoldDB" id="A0A8J4LM39"/>
<dbReference type="PANTHER" id="PTHR13374">
    <property type="entry name" value="DET1 HOMOLOG DE-ETIOLATED-1 HOMOLOG"/>
    <property type="match status" value="1"/>
</dbReference>
<dbReference type="Pfam" id="PF09737">
    <property type="entry name" value="Det1"/>
    <property type="match status" value="3"/>
</dbReference>
<keyword evidence="5" id="KW-1185">Reference proteome</keyword>
<feature type="region of interest" description="Disordered" evidence="1">
    <location>
        <begin position="298"/>
        <end position="374"/>
    </location>
</feature>
<feature type="compositionally biased region" description="Gly residues" evidence="1">
    <location>
        <begin position="605"/>
        <end position="616"/>
    </location>
</feature>
<feature type="compositionally biased region" description="Basic residues" evidence="1">
    <location>
        <begin position="556"/>
        <end position="568"/>
    </location>
</feature>
<gene>
    <name evidence="2" type="ORF">Vretifemale_5066</name>
    <name evidence="3" type="ORF">Vretimale_7920</name>
</gene>
<dbReference type="InterPro" id="IPR019138">
    <property type="entry name" value="De-etiolated_protein_1_Det1"/>
</dbReference>
<evidence type="ECO:0000313" key="4">
    <source>
        <dbReference type="Proteomes" id="UP000722791"/>
    </source>
</evidence>
<reference evidence="3" key="1">
    <citation type="journal article" date="2021" name="Proc. Natl. Acad. Sci. U.S.A.">
        <title>Three genomes in the algal genus Volvox reveal the fate of a haploid sex-determining region after a transition to homothallism.</title>
        <authorList>
            <person name="Yamamoto K."/>
            <person name="Hamaji T."/>
            <person name="Kawai-Toyooka H."/>
            <person name="Matsuzaki R."/>
            <person name="Takahashi F."/>
            <person name="Nishimura Y."/>
            <person name="Kawachi M."/>
            <person name="Noguchi H."/>
            <person name="Minakuchi Y."/>
            <person name="Umen J.G."/>
            <person name="Toyoda A."/>
            <person name="Nozaki H."/>
        </authorList>
    </citation>
    <scope>NUCLEOTIDE SEQUENCE</scope>
    <source>
        <strain evidence="3">NIES-3785</strain>
        <strain evidence="2">NIES-3786</strain>
    </source>
</reference>
<sequence length="942" mass="100879">MSRNNVNVCKAIMARELGGRRPGTATGQCRRLYQSFFPTNKVQQMEVPDAHICRFSPCGNYLVCLGGGFTQLVVYRFTGPRVSWQGELSEAEIASRLTSFSCFFSLLYRVPLAPVREVIARDVVLFMAGGSLLLLVSHSPFTAPAAQPAPDADPLQALPYAESITLHLVRLSDGVRVGGSRLERELVDLTGRPGNLGISVHEDLIAVLALRSQVVHLLQVLRGGEEVVPVRSLGPYVAEDDELVLRIAAEAEERWRRARRAEREREEEAAASAAQRPPLRRCFNGDLVRTADVDTAQPSAVAAASSSGPARHHSTRPLAAEAAGQIEGVERWSHGPSPLPPRPGGLVPGLGLGPGEGAGLMSRQDGTAASTAGEVLQDGSSWDAVPGAAPQAAVNAAVSRDNASGRGVRAESDSDSAAMLRPPPISILYPPEGFRMDRGATAGVAPTDGPRGRAAPAADLAAAAAHQANVRRQMRQQQYEQLAAQGGPRHPQQARRNVPEDGTVSVASNPSQTGRDAAGTIGVPRAPHHHQQPNNLLPAPSPPLPQQQQFPAPPRQSHHHHQNRHHHQPQNPGASHHTAPRQMPVQQQPLGPGQAARGRVLLQPSGGGEGAGGSTSNGGCIMGIKQRLLAHLYVNCRKLYPNNPRRQQREALALFRHLDTYRSLLMRKVYLLDRSRLLIDMRKPVASELGHSVFGGGGAPASGGGLGQAPSQFFLLFDLRTTRVLGFEASPGDKVIEAYLREVTSAAVEPWAESLPLWDRYVYDNVVTDVRSKLRGGPGGALGGIMSPGFLPRSTGGGDGIGTGIGAGRIPTAVSGGGGAAAVAAERASCAGKLMQLLPPLSGSCALSSSPYLDTLLFDYDERVVSPYIRTRPCLEQSIFFRLRNRLDRAVFRLDPGPYDAMVVRDRHLARNVTYLFHPDAPLVMAVFGVFQQNTVNINFRL</sequence>
<feature type="compositionally biased region" description="Low complexity" evidence="1">
    <location>
        <begin position="454"/>
        <end position="468"/>
    </location>
</feature>
<dbReference type="PANTHER" id="PTHR13374:SF3">
    <property type="entry name" value="DET1 HOMOLOG"/>
    <property type="match status" value="1"/>
</dbReference>
<evidence type="ECO:0000313" key="5">
    <source>
        <dbReference type="Proteomes" id="UP000747110"/>
    </source>
</evidence>
<dbReference type="EMBL" id="BNCQ01000013">
    <property type="protein sequence ID" value="GIM03129.1"/>
    <property type="molecule type" value="Genomic_DNA"/>
</dbReference>
<dbReference type="OrthoDB" id="18339at2759"/>